<dbReference type="InterPro" id="IPR036942">
    <property type="entry name" value="Beta-barrel_TonB_sf"/>
</dbReference>
<keyword evidence="4" id="KW-0675">Receptor</keyword>
<keyword evidence="3" id="KW-0998">Cell outer membrane</keyword>
<protein>
    <submittedName>
        <fullName evidence="4">TonB-dependent Receptor Plug Domain protein</fullName>
    </submittedName>
</protein>
<evidence type="ECO:0000256" key="2">
    <source>
        <dbReference type="ARBA" id="ARBA00023136"/>
    </source>
</evidence>
<dbReference type="Proteomes" id="UP000218263">
    <property type="component" value="Chromosome"/>
</dbReference>
<gene>
    <name evidence="4" type="ORF">MgSA37_04127</name>
</gene>
<keyword evidence="5" id="KW-1185">Reference proteome</keyword>
<dbReference type="SUPFAM" id="SSF49464">
    <property type="entry name" value="Carboxypeptidase regulatory domain-like"/>
    <property type="match status" value="1"/>
</dbReference>
<dbReference type="InterPro" id="IPR008969">
    <property type="entry name" value="CarboxyPept-like_regulatory"/>
</dbReference>
<dbReference type="PANTHER" id="PTHR40980:SF4">
    <property type="entry name" value="TONB-DEPENDENT RECEPTOR-LIKE BETA-BARREL DOMAIN-CONTAINING PROTEIN"/>
    <property type="match status" value="1"/>
</dbReference>
<dbReference type="AlphaFoldDB" id="A0A0X8X590"/>
<dbReference type="InterPro" id="IPR041700">
    <property type="entry name" value="OMP_b-brl_3"/>
</dbReference>
<dbReference type="InterPro" id="IPR037066">
    <property type="entry name" value="Plug_dom_sf"/>
</dbReference>
<proteinExistence type="predicted"/>
<dbReference type="OrthoDB" id="606851at2"/>
<dbReference type="Gene3D" id="2.170.130.10">
    <property type="entry name" value="TonB-dependent receptor, plug domain"/>
    <property type="match status" value="1"/>
</dbReference>
<dbReference type="Pfam" id="PF13620">
    <property type="entry name" value="CarboxypepD_reg"/>
    <property type="match status" value="1"/>
</dbReference>
<dbReference type="GO" id="GO:0009279">
    <property type="term" value="C:cell outer membrane"/>
    <property type="evidence" value="ECO:0007669"/>
    <property type="project" value="UniProtKB-SubCell"/>
</dbReference>
<organism evidence="4 5">
    <name type="scientific">Mucilaginibacter gotjawali</name>
    <dbReference type="NCBI Taxonomy" id="1550579"/>
    <lineage>
        <taxon>Bacteria</taxon>
        <taxon>Pseudomonadati</taxon>
        <taxon>Bacteroidota</taxon>
        <taxon>Sphingobacteriia</taxon>
        <taxon>Sphingobacteriales</taxon>
        <taxon>Sphingobacteriaceae</taxon>
        <taxon>Mucilaginibacter</taxon>
    </lineage>
</organism>
<reference evidence="4 5" key="1">
    <citation type="submission" date="2015-12" db="EMBL/GenBank/DDBJ databases">
        <title>Genome sequence of Mucilaginibacter gotjawali.</title>
        <authorList>
            <person name="Lee J.S."/>
            <person name="Lee K.C."/>
            <person name="Kim K.K."/>
            <person name="Lee B.W."/>
        </authorList>
    </citation>
    <scope>NUCLEOTIDE SEQUENCE [LARGE SCALE GENOMIC DNA]</scope>
    <source>
        <strain evidence="4 5">SA3-7</strain>
    </source>
</reference>
<sequence length="831" mass="90672">MKRFYIFFAFLFSVITANAQFGVGGGGSNIVGKISGTLIDSISKKPLDYASVGLFRVGGKSPLSGSITDAKGNFRIDGVHPGNYNLVITFIGYPTKTVGPFTTTDSKPDKNTGVINVSPGAKTLKEVTVTGQANLIENHIDKIVYNAEKDLTSTGGNASDVLQKVPMVSVDLNGNVAVRGDQNVKVLINGKPSGATSASLSDVLKTIPAAQIKTIEVITSPSAKYDAEGSAGIINIITKQTNISGISGSVSGGFGTRQNNGNFNLNYNKNRFSLSVNTGGNLTWPQTSISDFNQHFQYGNTNVAQSSDGTSLVKRYGTISSVTASYQFNAFNDITSTFRYNKGGFNTNSNNTSTRTDYNHPDSSYSYLSNTLGHNSFGGFDWTMDYTHKFKKEGNNIVFSGEWSHSEIITDFTDYFTPQKLTNVKNNIDGINNEYTFQADYTLPVNKLLKVEAGAKEVIRRLSSNSQAFDPSGNDFVYDPLTSSVYDYNQNVTAGYTVLTFTLPKGYSILAGGRVENTNIHGDPQSAGETFLTPFNSDYQIYIPSLTLQKQISSTQTIKLSYSKRITRPSLQFLNPYVSQTNKLAQTVGNVALSPEVSQTIDLNYNTFIKSSLLNFSIYYRHIDGVIENIANHIVVDSLIGTLTKYQNADVNNSFGFNFFTSINPIKILTLRTNINVYTYSPTPYAQYAYYFTNTATKVQYNIFLSASVTLPKDLVAELFALENSPRYTLQGQSPSFSLLGLGVKKQFLNKKASIGINTLEPFNKYKNFNSTTTSPGITQTSHFAFPFRSVGLTFSYSFGKLKFATPSQKKGDVDEEKQGDQGIGGAGGGR</sequence>
<dbReference type="Gene3D" id="2.40.170.20">
    <property type="entry name" value="TonB-dependent receptor, beta-barrel domain"/>
    <property type="match status" value="1"/>
</dbReference>
<dbReference type="RefSeq" id="WP_096354441.1">
    <property type="nucleotide sequence ID" value="NZ_AP017313.1"/>
</dbReference>
<dbReference type="EMBL" id="AP017313">
    <property type="protein sequence ID" value="BAU55935.1"/>
    <property type="molecule type" value="Genomic_DNA"/>
</dbReference>
<comment type="subcellular location">
    <subcellularLocation>
        <location evidence="1">Cell outer membrane</location>
    </subcellularLocation>
</comment>
<name>A0A0X8X590_9SPHI</name>
<dbReference type="Pfam" id="PF14905">
    <property type="entry name" value="OMP_b-brl_3"/>
    <property type="match status" value="1"/>
</dbReference>
<evidence type="ECO:0000313" key="5">
    <source>
        <dbReference type="Proteomes" id="UP000218263"/>
    </source>
</evidence>
<accession>A0A0X8X590</accession>
<dbReference type="PANTHER" id="PTHR40980">
    <property type="entry name" value="PLUG DOMAIN-CONTAINING PROTEIN"/>
    <property type="match status" value="1"/>
</dbReference>
<dbReference type="SUPFAM" id="SSF56935">
    <property type="entry name" value="Porins"/>
    <property type="match status" value="1"/>
</dbReference>
<keyword evidence="2" id="KW-0472">Membrane</keyword>
<dbReference type="KEGG" id="mgot:MgSA37_04127"/>
<evidence type="ECO:0000256" key="1">
    <source>
        <dbReference type="ARBA" id="ARBA00004442"/>
    </source>
</evidence>
<evidence type="ECO:0000256" key="3">
    <source>
        <dbReference type="ARBA" id="ARBA00023237"/>
    </source>
</evidence>
<evidence type="ECO:0000313" key="4">
    <source>
        <dbReference type="EMBL" id="BAU55935.1"/>
    </source>
</evidence>
<dbReference type="Gene3D" id="2.60.40.1120">
    <property type="entry name" value="Carboxypeptidase-like, regulatory domain"/>
    <property type="match status" value="1"/>
</dbReference>